<accession>A0ACC1CHE0</accession>
<protein>
    <submittedName>
        <fullName evidence="1">Uncharacterized protein</fullName>
    </submittedName>
</protein>
<gene>
    <name evidence="1" type="ORF">K1T71_013759</name>
</gene>
<keyword evidence="2" id="KW-1185">Reference proteome</keyword>
<sequence>MSTATIKCSQCNIVINELLCFVQNKIDIMDEEGLKKICVNTFSLQEIAIAKELLFGSISTTIKKVTRRANKENKDVEDIISAFKNTDPDKTPIFVAWELQKLPPLTFNHIDITRLLKDIIVLQSEISKIKETCVTVDQLENIRTEMQNLKYASIINNSPQNGSVKRSAYMLDSGPHGFLNISNTYNSKKSPEKETVHAPNQVIDTLSQSLLPQTNTGQSNAVPFTAGVRSEGQNHTPATGRLCVRNDNSNMTTPISAHSGGDRDNQTEEAAYHTVANVVTNQTVEVNSANSENKKSIAIVLNKEGVWTPEHKNDDWIQIQRKRYRNRIHGITGKALINPNDKFKPAEQKVPLFVSNVHKDTSEDDVIQYILNKTNEKVILQKIKMKQEKTYNAYKILVTKYKLDIFLKDDIWPQGVTCRRFMPYKSHEQK</sequence>
<dbReference type="Proteomes" id="UP000824533">
    <property type="component" value="Linkage Group LG26"/>
</dbReference>
<organism evidence="1 2">
    <name type="scientific">Dendrolimus kikuchii</name>
    <dbReference type="NCBI Taxonomy" id="765133"/>
    <lineage>
        <taxon>Eukaryota</taxon>
        <taxon>Metazoa</taxon>
        <taxon>Ecdysozoa</taxon>
        <taxon>Arthropoda</taxon>
        <taxon>Hexapoda</taxon>
        <taxon>Insecta</taxon>
        <taxon>Pterygota</taxon>
        <taxon>Neoptera</taxon>
        <taxon>Endopterygota</taxon>
        <taxon>Lepidoptera</taxon>
        <taxon>Glossata</taxon>
        <taxon>Ditrysia</taxon>
        <taxon>Bombycoidea</taxon>
        <taxon>Lasiocampidae</taxon>
        <taxon>Dendrolimus</taxon>
    </lineage>
</organism>
<dbReference type="EMBL" id="CM034412">
    <property type="protein sequence ID" value="KAJ0170987.1"/>
    <property type="molecule type" value="Genomic_DNA"/>
</dbReference>
<evidence type="ECO:0000313" key="2">
    <source>
        <dbReference type="Proteomes" id="UP000824533"/>
    </source>
</evidence>
<name>A0ACC1CHE0_9NEOP</name>
<reference evidence="1 2" key="1">
    <citation type="journal article" date="2021" name="Front. Genet.">
        <title>Chromosome-Level Genome Assembly Reveals Significant Gene Expansion in the Toll and IMD Signaling Pathways of Dendrolimus kikuchii.</title>
        <authorList>
            <person name="Zhou J."/>
            <person name="Wu P."/>
            <person name="Xiong Z."/>
            <person name="Liu N."/>
            <person name="Zhao N."/>
            <person name="Ji M."/>
            <person name="Qiu Y."/>
            <person name="Yang B."/>
        </authorList>
    </citation>
    <scope>NUCLEOTIDE SEQUENCE [LARGE SCALE GENOMIC DNA]</scope>
    <source>
        <strain evidence="1">Ann1</strain>
    </source>
</reference>
<evidence type="ECO:0000313" key="1">
    <source>
        <dbReference type="EMBL" id="KAJ0170987.1"/>
    </source>
</evidence>
<proteinExistence type="predicted"/>
<comment type="caution">
    <text evidence="1">The sequence shown here is derived from an EMBL/GenBank/DDBJ whole genome shotgun (WGS) entry which is preliminary data.</text>
</comment>